<feature type="compositionally biased region" description="Polar residues" evidence="6">
    <location>
        <begin position="1061"/>
        <end position="1071"/>
    </location>
</feature>
<keyword evidence="2" id="KW-0805">Transcription regulation</keyword>
<feature type="region of interest" description="Disordered" evidence="6">
    <location>
        <begin position="744"/>
        <end position="772"/>
    </location>
</feature>
<dbReference type="Proteomes" id="UP001497522">
    <property type="component" value="Chromosome 11"/>
</dbReference>
<feature type="region of interest" description="Disordered" evidence="6">
    <location>
        <begin position="1056"/>
        <end position="1081"/>
    </location>
</feature>
<proteinExistence type="predicted"/>
<feature type="compositionally biased region" description="Polar residues" evidence="6">
    <location>
        <begin position="759"/>
        <end position="770"/>
    </location>
</feature>
<dbReference type="InterPro" id="IPR003657">
    <property type="entry name" value="WRKY_dom"/>
</dbReference>
<comment type="subcellular location">
    <subcellularLocation>
        <location evidence="1">Nucleus</location>
    </subcellularLocation>
</comment>
<organism evidence="8 9">
    <name type="scientific">Sphagnum jensenii</name>
    <dbReference type="NCBI Taxonomy" id="128206"/>
    <lineage>
        <taxon>Eukaryota</taxon>
        <taxon>Viridiplantae</taxon>
        <taxon>Streptophyta</taxon>
        <taxon>Embryophyta</taxon>
        <taxon>Bryophyta</taxon>
        <taxon>Sphagnophytina</taxon>
        <taxon>Sphagnopsida</taxon>
        <taxon>Sphagnales</taxon>
        <taxon>Sphagnaceae</taxon>
        <taxon>Sphagnum</taxon>
    </lineage>
</organism>
<feature type="compositionally biased region" description="Acidic residues" evidence="6">
    <location>
        <begin position="54"/>
        <end position="66"/>
    </location>
</feature>
<feature type="region of interest" description="Disordered" evidence="6">
    <location>
        <begin position="54"/>
        <end position="74"/>
    </location>
</feature>
<evidence type="ECO:0000313" key="8">
    <source>
        <dbReference type="EMBL" id="CAK9860325.1"/>
    </source>
</evidence>
<evidence type="ECO:0000256" key="5">
    <source>
        <dbReference type="ARBA" id="ARBA00023242"/>
    </source>
</evidence>
<dbReference type="Pfam" id="PF03106">
    <property type="entry name" value="WRKY"/>
    <property type="match status" value="1"/>
</dbReference>
<feature type="region of interest" description="Disordered" evidence="6">
    <location>
        <begin position="644"/>
        <end position="667"/>
    </location>
</feature>
<feature type="domain" description="WRKY" evidence="7">
    <location>
        <begin position="499"/>
        <end position="565"/>
    </location>
</feature>
<dbReference type="SMART" id="SM00774">
    <property type="entry name" value="WRKY"/>
    <property type="match status" value="1"/>
</dbReference>
<sequence>MDRELEADISADEMKNMMGISLERSDPIRSSNAAIGRIDWVADIDLSVKLTEEEEYAASDPAEPDDTTVGVDPVDQPAAVEDKHLEMQELQVIPASKDYNIAGRTDAAARAAVESRRLLMNVEGEAEAAATSSTILHDASKNDVRSESRLGAAAAAAADWLAVCLVGSKEEPQDEAAVEAGADQRSMNDVYTACAGDVDVACQSPFANKSLQLTRRHSSQLEHTNKSSVSDQRSASIVEEDYEQLHETSPNSSTRTLISREELLNQLMNARKETARLSEENAILRTWLTAADNSRHFRLDEPNDQNMPDQAPLREEEEEEEDEALTASVSDQKSQHTSPAMSSGSPRTSPPEPGAALHKQSQPSSPMEDDDESVPRDTSTAIIAGATTTTTNRFETTSRRPKKVRKLSPGSISASDPQETTSGSDTRGGGGNDLDGSSYNPLLTQANHHHTGAAAVEPLKSSSGSKAAAIQSDTTTNLLTSVSDVPLLRKARVSVRIRSESSMMNDGCHWRKYGQKMSKGNSCPRAYYRCTVTSSCPVKKQVQRCAEDASILLSTYEGSHNHPLPPAAAAMASTTAAAASMLLSGSTASDMAPYMPGGALMPSFLAGLHGLPQSFFSISSSTSYPSITLDLTKDPTTQLSLRSQTNSAAAGGVAPTVAAHSTAAPPPPNSTTHYMNSFGGAYTTAGRPWIAERFQNSQQLMHGQQLQPNGFISSLDIVGSGTQAVGLAKSTSTSAFAEATAGRPNMNGPSASHLFPSGSVGTSFSNSATPQGMPPAISSHALALGGASASTATVYEQAARLVQQQDDMTTMLMSSLGFKNPNTSRNRTINEAAAAATGAAAARGSNSLPAIADSNMAESVTAAITSDPNFAAALASAIVSMLSTSTTAAAVTSQNALTNPPSNDDMIMQQVRNNTIPLLPSEEAAGNSGITTVIRHAAPADDDQPGTALALDLSSPNAQRVLSTHVPATTTSQLNIITKQQQNGAAATATHERSTGSTIPLLHIRSSSAAAGSAAVANAATASSTSSTENLISNILQSAMQLSSMQSGATTAIDHDPAAAASSSRGVSQLQDRMRRPSVAADSSSFQAVTAAANIRDHQATRSIATGSILAVADRRLSIEEHHRRRSTN</sequence>
<dbReference type="PROSITE" id="PS50811">
    <property type="entry name" value="WRKY"/>
    <property type="match status" value="1"/>
</dbReference>
<feature type="compositionally biased region" description="Low complexity" evidence="6">
    <location>
        <begin position="648"/>
        <end position="663"/>
    </location>
</feature>
<evidence type="ECO:0000256" key="6">
    <source>
        <dbReference type="SAM" id="MobiDB-lite"/>
    </source>
</evidence>
<evidence type="ECO:0000313" key="9">
    <source>
        <dbReference type="Proteomes" id="UP001497522"/>
    </source>
</evidence>
<evidence type="ECO:0000256" key="3">
    <source>
        <dbReference type="ARBA" id="ARBA00023125"/>
    </source>
</evidence>
<dbReference type="InterPro" id="IPR036576">
    <property type="entry name" value="WRKY_dom_sf"/>
</dbReference>
<feature type="region of interest" description="Disordered" evidence="6">
    <location>
        <begin position="213"/>
        <end position="235"/>
    </location>
</feature>
<evidence type="ECO:0000256" key="2">
    <source>
        <dbReference type="ARBA" id="ARBA00023015"/>
    </source>
</evidence>
<evidence type="ECO:0000256" key="4">
    <source>
        <dbReference type="ARBA" id="ARBA00023163"/>
    </source>
</evidence>
<keyword evidence="3" id="KW-0238">DNA-binding</keyword>
<dbReference type="PANTHER" id="PTHR31429">
    <property type="entry name" value="WRKY TRANSCRIPTION FACTOR 36-RELATED"/>
    <property type="match status" value="1"/>
</dbReference>
<dbReference type="InterPro" id="IPR044810">
    <property type="entry name" value="WRKY_plant"/>
</dbReference>
<dbReference type="EMBL" id="OZ023712">
    <property type="protein sequence ID" value="CAK9860325.1"/>
    <property type="molecule type" value="Genomic_DNA"/>
</dbReference>
<feature type="compositionally biased region" description="Acidic residues" evidence="6">
    <location>
        <begin position="315"/>
        <end position="324"/>
    </location>
</feature>
<dbReference type="PANTHER" id="PTHR31429:SF106">
    <property type="entry name" value="WRKY TRANSCRIPTION FACTOR 31-RELATED"/>
    <property type="match status" value="1"/>
</dbReference>
<accession>A0ABP1ACX0</accession>
<feature type="compositionally biased region" description="Polar residues" evidence="6">
    <location>
        <begin position="327"/>
        <end position="347"/>
    </location>
</feature>
<name>A0ABP1ACX0_9BRYO</name>
<keyword evidence="4" id="KW-0804">Transcription</keyword>
<evidence type="ECO:0000259" key="7">
    <source>
        <dbReference type="PROSITE" id="PS50811"/>
    </source>
</evidence>
<feature type="compositionally biased region" description="Polar residues" evidence="6">
    <location>
        <begin position="435"/>
        <end position="444"/>
    </location>
</feature>
<evidence type="ECO:0000256" key="1">
    <source>
        <dbReference type="ARBA" id="ARBA00004123"/>
    </source>
</evidence>
<feature type="region of interest" description="Disordered" evidence="6">
    <location>
        <begin position="296"/>
        <end position="444"/>
    </location>
</feature>
<protein>
    <recommendedName>
        <fullName evidence="7">WRKY domain-containing protein</fullName>
    </recommendedName>
</protein>
<feature type="compositionally biased region" description="Polar residues" evidence="6">
    <location>
        <begin position="226"/>
        <end position="235"/>
    </location>
</feature>
<dbReference type="Gene3D" id="2.20.25.80">
    <property type="entry name" value="WRKY domain"/>
    <property type="match status" value="1"/>
</dbReference>
<feature type="compositionally biased region" description="Low complexity" evidence="6">
    <location>
        <begin position="378"/>
        <end position="395"/>
    </location>
</feature>
<keyword evidence="5" id="KW-0539">Nucleus</keyword>
<gene>
    <name evidence="8" type="ORF">CSSPJE1EN2_LOCUS3320</name>
</gene>
<dbReference type="SUPFAM" id="SSF118290">
    <property type="entry name" value="WRKY DNA-binding domain"/>
    <property type="match status" value="1"/>
</dbReference>
<feature type="compositionally biased region" description="Polar residues" evidence="6">
    <location>
        <begin position="410"/>
        <end position="419"/>
    </location>
</feature>
<reference evidence="8" key="1">
    <citation type="submission" date="2024-03" db="EMBL/GenBank/DDBJ databases">
        <authorList>
            <consortium name="ELIXIR-Norway"/>
            <consortium name="Elixir Norway"/>
        </authorList>
    </citation>
    <scope>NUCLEOTIDE SEQUENCE</scope>
</reference>
<keyword evidence="9" id="KW-1185">Reference proteome</keyword>